<evidence type="ECO:0000256" key="1">
    <source>
        <dbReference type="SAM" id="MobiDB-lite"/>
    </source>
</evidence>
<proteinExistence type="predicted"/>
<gene>
    <name evidence="2" type="ORF">GPUH_LOCUS27134</name>
</gene>
<evidence type="ECO:0000313" key="4">
    <source>
        <dbReference type="WBParaSite" id="GPUH_0002716401-mRNA-1"/>
    </source>
</evidence>
<dbReference type="Gene3D" id="1.10.510.10">
    <property type="entry name" value="Transferase(Phosphotransferase) domain 1"/>
    <property type="match status" value="1"/>
</dbReference>
<reference evidence="2 3" key="2">
    <citation type="submission" date="2018-11" db="EMBL/GenBank/DDBJ databases">
        <authorList>
            <consortium name="Pathogen Informatics"/>
        </authorList>
    </citation>
    <scope>NUCLEOTIDE SEQUENCE [LARGE SCALE GENOMIC DNA]</scope>
</reference>
<protein>
    <submittedName>
        <fullName evidence="4">39S ribosomal protein L50, mitochondrial</fullName>
    </submittedName>
</protein>
<dbReference type="EMBL" id="UYRT01120012">
    <property type="protein sequence ID" value="VDN50003.1"/>
    <property type="molecule type" value="Genomic_DNA"/>
</dbReference>
<feature type="compositionally biased region" description="Polar residues" evidence="1">
    <location>
        <begin position="1"/>
        <end position="15"/>
    </location>
</feature>
<dbReference type="OrthoDB" id="1732493at2759"/>
<sequence length="143" mass="16903">MVNSLNGMSRSSTRIKYSEQPGRSGAEQLLSIFKKLTTPTEQNWPGVTRLPRYRTDFPQWTSSTIESDLKDFLDADGLRILQQMLVYHPAQRISAKALLKDDYFNDVDRSNFPRLSSRRRFKEEVPHRSTTFMRFKHYPRFRL</sequence>
<dbReference type="SUPFAM" id="SSF56112">
    <property type="entry name" value="Protein kinase-like (PK-like)"/>
    <property type="match status" value="1"/>
</dbReference>
<evidence type="ECO:0000313" key="3">
    <source>
        <dbReference type="Proteomes" id="UP000271098"/>
    </source>
</evidence>
<accession>A0A183F1P3</accession>
<name>A0A183F1P3_9BILA</name>
<reference evidence="4" key="1">
    <citation type="submission" date="2016-06" db="UniProtKB">
        <authorList>
            <consortium name="WormBaseParasite"/>
        </authorList>
    </citation>
    <scope>IDENTIFICATION</scope>
</reference>
<dbReference type="Proteomes" id="UP000271098">
    <property type="component" value="Unassembled WGS sequence"/>
</dbReference>
<feature type="region of interest" description="Disordered" evidence="1">
    <location>
        <begin position="1"/>
        <end position="22"/>
    </location>
</feature>
<organism evidence="4">
    <name type="scientific">Gongylonema pulchrum</name>
    <dbReference type="NCBI Taxonomy" id="637853"/>
    <lineage>
        <taxon>Eukaryota</taxon>
        <taxon>Metazoa</taxon>
        <taxon>Ecdysozoa</taxon>
        <taxon>Nematoda</taxon>
        <taxon>Chromadorea</taxon>
        <taxon>Rhabditida</taxon>
        <taxon>Spirurina</taxon>
        <taxon>Spiruromorpha</taxon>
        <taxon>Spiruroidea</taxon>
        <taxon>Gongylonematidae</taxon>
        <taxon>Gongylonema</taxon>
    </lineage>
</organism>
<evidence type="ECO:0000313" key="2">
    <source>
        <dbReference type="EMBL" id="VDN50003.1"/>
    </source>
</evidence>
<dbReference type="WBParaSite" id="GPUH_0002716401-mRNA-1">
    <property type="protein sequence ID" value="GPUH_0002716401-mRNA-1"/>
    <property type="gene ID" value="GPUH_0002716401"/>
</dbReference>
<dbReference type="AlphaFoldDB" id="A0A183F1P3"/>
<keyword evidence="3" id="KW-1185">Reference proteome</keyword>
<dbReference type="InterPro" id="IPR011009">
    <property type="entry name" value="Kinase-like_dom_sf"/>
</dbReference>